<keyword evidence="1" id="KW-0808">Transferase</keyword>
<reference evidence="1 2" key="1">
    <citation type="submission" date="2019-05" db="EMBL/GenBank/DDBJ databases">
        <title>Tamlana fucoidanivorans sp. nov., isolated from the surface of algae collected from Fujian province in China.</title>
        <authorList>
            <person name="Li J."/>
        </authorList>
    </citation>
    <scope>NUCLEOTIDE SEQUENCE [LARGE SCALE GENOMIC DNA]</scope>
    <source>
        <strain evidence="1 2">CW2-9</strain>
    </source>
</reference>
<dbReference type="GO" id="GO:0008168">
    <property type="term" value="F:methyltransferase activity"/>
    <property type="evidence" value="ECO:0007669"/>
    <property type="project" value="UniProtKB-KW"/>
</dbReference>
<dbReference type="EMBL" id="VDCS01000004">
    <property type="protein sequence ID" value="TNJ45777.1"/>
    <property type="molecule type" value="Genomic_DNA"/>
</dbReference>
<name>A0A5C4SP38_9FLAO</name>
<dbReference type="RefSeq" id="WP_139695420.1">
    <property type="nucleotide sequence ID" value="NZ_CP074074.1"/>
</dbReference>
<dbReference type="GO" id="GO:0032259">
    <property type="term" value="P:methylation"/>
    <property type="evidence" value="ECO:0007669"/>
    <property type="project" value="UniProtKB-KW"/>
</dbReference>
<dbReference type="AlphaFoldDB" id="A0A5C4SP38"/>
<organism evidence="1 2">
    <name type="scientific">Allotamlana fucoidanivorans</name>
    <dbReference type="NCBI Taxonomy" id="2583814"/>
    <lineage>
        <taxon>Bacteria</taxon>
        <taxon>Pseudomonadati</taxon>
        <taxon>Bacteroidota</taxon>
        <taxon>Flavobacteriia</taxon>
        <taxon>Flavobacteriales</taxon>
        <taxon>Flavobacteriaceae</taxon>
        <taxon>Allotamlana</taxon>
    </lineage>
</organism>
<sequence length="711" mass="81990">MKNSLNMKLFFSCVLDYSSVMAVQVYIWLSNLLANNVNPNLIYVHLVSEVPGDFLDLLNGYGINLIKKTPFDFRNKYCSKLVQLDTFSQLEDFEYVFLMDCDTAIVDLEGLDLEAEVYAKIVDFPNPPLTILKTIFEAHQLQVFETLTTFSNNNEQVTDWNNCNGGVYIISKDFLKELKPLWEKYALWSIDNAELFGKEYDKHADQVGFALAMGKLNKKVTHLSVEWNYPIHVSNSIKVSPRIVHFHNQVNEHMQLKRHTDVISNEAIDVINARINFSLKKHLNNSLFWDYRYRTCPSLGSGVGSRGTVLELKKTLVKRLTYGREEDSIIDVGCGDLELMKNMPFKKYLGLDVSIEALVLAKKKRSDWEFKTYSINHEQVSEADITMCFDVLIHQSNSNSFKNIVRGLVEKANSRIVIGAYNDKPSLNSTITHFHNSIFDEVAAYGKFDELAIVKKYRDVSVLVGTVHNKTHQRDLSSQNLNKAFKEVTRPDLLQYVVDVSRCNLGFYTSHYPRVFEYTWILEQLENKSNLSVLDIGAGVCPIPLCLSDTGMKVTTVDLHSTIRKLKDKEKWNEWGYLDYSMFDKSIESKHQDFTKVKTFKKFDCLYSISVVEHMPVNIRLRMLKKASKLLKKNGELLLTIDIVPNSNYIWNYSEGKEVENQGTHGTIDSFKMELTKYGFKIISEHIKRDIFESKTDVWFVKSRLVKKSFL</sequence>
<gene>
    <name evidence="1" type="ORF">FGF67_05185</name>
</gene>
<proteinExistence type="predicted"/>
<dbReference type="Proteomes" id="UP000308713">
    <property type="component" value="Unassembled WGS sequence"/>
</dbReference>
<accession>A0A5C4SP38</accession>
<protein>
    <submittedName>
        <fullName evidence="1">Class I SAM-dependent methyltransferase</fullName>
    </submittedName>
</protein>
<dbReference type="PANTHER" id="PTHR43861">
    <property type="entry name" value="TRANS-ACONITATE 2-METHYLTRANSFERASE-RELATED"/>
    <property type="match status" value="1"/>
</dbReference>
<evidence type="ECO:0000313" key="2">
    <source>
        <dbReference type="Proteomes" id="UP000308713"/>
    </source>
</evidence>
<dbReference type="Gene3D" id="3.40.50.150">
    <property type="entry name" value="Vaccinia Virus protein VP39"/>
    <property type="match status" value="2"/>
</dbReference>
<evidence type="ECO:0000313" key="1">
    <source>
        <dbReference type="EMBL" id="TNJ45777.1"/>
    </source>
</evidence>
<keyword evidence="1" id="KW-0489">Methyltransferase</keyword>
<dbReference type="Pfam" id="PF13489">
    <property type="entry name" value="Methyltransf_23"/>
    <property type="match status" value="1"/>
</dbReference>
<keyword evidence="2" id="KW-1185">Reference proteome</keyword>
<dbReference type="OrthoDB" id="1853779at2"/>
<comment type="caution">
    <text evidence="1">The sequence shown here is derived from an EMBL/GenBank/DDBJ whole genome shotgun (WGS) entry which is preliminary data.</text>
</comment>
<dbReference type="SUPFAM" id="SSF53335">
    <property type="entry name" value="S-adenosyl-L-methionine-dependent methyltransferases"/>
    <property type="match status" value="2"/>
</dbReference>
<dbReference type="InterPro" id="IPR029063">
    <property type="entry name" value="SAM-dependent_MTases_sf"/>
</dbReference>